<reference evidence="6 8" key="1">
    <citation type="journal article" date="2008" name="Genome Biol.">
        <title>The genome sequence of the model ascomycete fungus Podospora anserina.</title>
        <authorList>
            <person name="Espagne E."/>
            <person name="Lespinet O."/>
            <person name="Malagnac F."/>
            <person name="Da Silva C."/>
            <person name="Jaillon O."/>
            <person name="Porcel B.M."/>
            <person name="Couloux A."/>
            <person name="Aury J.-M."/>
            <person name="Segurens B."/>
            <person name="Poulain J."/>
            <person name="Anthouard V."/>
            <person name="Grossetete S."/>
            <person name="Khalili H."/>
            <person name="Coppin E."/>
            <person name="Dequard-Chablat M."/>
            <person name="Picard M."/>
            <person name="Contamine V."/>
            <person name="Arnaise S."/>
            <person name="Bourdais A."/>
            <person name="Berteaux-Lecellier V."/>
            <person name="Gautheret D."/>
            <person name="de Vries R.P."/>
            <person name="Battaglia E."/>
            <person name="Coutinho P.M."/>
            <person name="Danchin E.G.J."/>
            <person name="Henrissat B."/>
            <person name="El Khoury R."/>
            <person name="Sainsard-Chanet A."/>
            <person name="Boivin A."/>
            <person name="Pinan-Lucarre B."/>
            <person name="Sellem C.H."/>
            <person name="Debuchy R."/>
            <person name="Wincker P."/>
            <person name="Weissenbach J."/>
            <person name="Silar P."/>
        </authorList>
    </citation>
    <scope>NUCLEOTIDE SEQUENCE [LARGE SCALE GENOMIC DNA]</scope>
    <source>
        <strain evidence="8">S / ATCC MYA-4624 / DSM 980 / FGSC 10383</strain>
        <strain evidence="6">S mat+</strain>
    </source>
</reference>
<feature type="domain" description="Histidine-specific methyltransferase SAM-dependent" evidence="5">
    <location>
        <begin position="47"/>
        <end position="370"/>
    </location>
</feature>
<evidence type="ECO:0000313" key="7">
    <source>
        <dbReference type="EMBL" id="CDP31237.1"/>
    </source>
</evidence>
<keyword evidence="3" id="KW-0949">S-adenosyl-L-methionine</keyword>
<feature type="compositionally biased region" description="Basic and acidic residues" evidence="4">
    <location>
        <begin position="11"/>
        <end position="25"/>
    </location>
</feature>
<feature type="compositionally biased region" description="Polar residues" evidence="4">
    <location>
        <begin position="1"/>
        <end position="10"/>
    </location>
</feature>
<dbReference type="InterPro" id="IPR051128">
    <property type="entry name" value="EgtD_Methyltrsf_superfamily"/>
</dbReference>
<reference evidence="8" key="3">
    <citation type="journal article" date="2014" name="Genetics">
        <title>Maintaining two mating types: Structure of the mating type locus and its role in heterokaryosis in Podospora anserina.</title>
        <authorList>
            <person name="Grognet P."/>
            <person name="Bidard F."/>
            <person name="Kuchly C."/>
            <person name="Tong L.C.H."/>
            <person name="Coppin E."/>
            <person name="Benkhali J.A."/>
            <person name="Couloux A."/>
            <person name="Wincker P."/>
            <person name="Debuchy R."/>
            <person name="Silar P."/>
        </authorList>
    </citation>
    <scope>GENOME REANNOTATION</scope>
    <source>
        <strain evidence="8">S / ATCC MYA-4624 / DSM 980 / FGSC 10383</strain>
    </source>
</reference>
<evidence type="ECO:0000256" key="4">
    <source>
        <dbReference type="SAM" id="MobiDB-lite"/>
    </source>
</evidence>
<name>B2B410_PODAN</name>
<accession>B2B410</accession>
<dbReference type="EMBL" id="CU638744">
    <property type="protein sequence ID" value="CAP71846.1"/>
    <property type="molecule type" value="Genomic_DNA"/>
</dbReference>
<dbReference type="Gene3D" id="3.40.50.150">
    <property type="entry name" value="Vaccinia Virus protein VP39"/>
    <property type="match status" value="1"/>
</dbReference>
<dbReference type="InterPro" id="IPR029063">
    <property type="entry name" value="SAM-dependent_MTases_sf"/>
</dbReference>
<reference evidence="7" key="4">
    <citation type="submission" date="2015-04" db="EMBL/GenBank/DDBJ databases">
        <title>Maintaining two mating types: Structure of the mating type locus and its role in heterokaryosis in Podospora anserina.</title>
        <authorList>
            <person name="Grognet P."/>
            <person name="Bidard F."/>
            <person name="Kuchly C."/>
            <person name="Chan Ho Tong L."/>
            <person name="Coppin E."/>
            <person name="Ait Benkhali J."/>
            <person name="Couloux A."/>
            <person name="Wincker P."/>
            <person name="Debuchy R."/>
            <person name="Silar P."/>
        </authorList>
    </citation>
    <scope>NUCLEOTIDE SEQUENCE</scope>
</reference>
<evidence type="ECO:0000313" key="6">
    <source>
        <dbReference type="EMBL" id="CAP71846.1"/>
    </source>
</evidence>
<dbReference type="Pfam" id="PF10017">
    <property type="entry name" value="Methyltransf_33"/>
    <property type="match status" value="1"/>
</dbReference>
<dbReference type="GeneID" id="6194752"/>
<dbReference type="NCBIfam" id="TIGR03439">
    <property type="entry name" value="methyl_EasF"/>
    <property type="match status" value="1"/>
</dbReference>
<sequence length="403" mass="45101">MATSVTSTKTRPLDKHTLRHSHDLPLPKGPDVLDIRSSQESLLHNLDSKILEGLSQPQGSKSFPSLLLWGEKGQVLYDDVLEAPEYYPYRVEDELLQQRVDDIARKVASTGTDMLIELGAGNMTKTAQFLSAIDNYISSPLVYYALDVDQALLERSIVALKRRVTFRHIEVRALFGTYDDGANWLASPEIAAYRRTLMFLGSSIGNDEQDAAVRFLSSFTQAPETGVPQNVAGFLLAVDGCQDAAKIEAAYDVPGGYSRRWVKQALEYARELLGEGIDRAEVDCIFDDNNWKFEGRWLPERQRYQTYLTTTCSLTATIRGQTITLEEGERLPIISSGKWTRETVDGVSLKAGLSIEKSWKNPEFDYSEYSFSSSSANIRAKCGNRHLLAAAKPQEGGQWHCHY</sequence>
<evidence type="ECO:0000256" key="1">
    <source>
        <dbReference type="ARBA" id="ARBA00022603"/>
    </source>
</evidence>
<organism evidence="6">
    <name type="scientific">Podospora anserina (strain S / ATCC MYA-4624 / DSM 980 / FGSC 10383)</name>
    <name type="common">Pleurage anserina</name>
    <dbReference type="NCBI Taxonomy" id="515849"/>
    <lineage>
        <taxon>Eukaryota</taxon>
        <taxon>Fungi</taxon>
        <taxon>Dikarya</taxon>
        <taxon>Ascomycota</taxon>
        <taxon>Pezizomycotina</taxon>
        <taxon>Sordariomycetes</taxon>
        <taxon>Sordariomycetidae</taxon>
        <taxon>Sordariales</taxon>
        <taxon>Podosporaceae</taxon>
        <taxon>Podospora</taxon>
        <taxon>Podospora anserina</taxon>
    </lineage>
</organism>
<dbReference type="PANTHER" id="PTHR43397:SF2">
    <property type="entry name" value="HISTIDINE-SPECIFIC METHYLTRANSFERASE SAM-DEPENDENT DOMAIN-CONTAINING PROTEIN"/>
    <property type="match status" value="1"/>
</dbReference>
<dbReference type="KEGG" id="pan:PODANSg7749"/>
<dbReference type="VEuPathDB" id="FungiDB:PODANS_6_7850"/>
<gene>
    <name evidence="6" type="ORF">PODANS_6_7850</name>
</gene>
<dbReference type="HOGENOM" id="CLU_049766_0_2_1"/>
<dbReference type="Proteomes" id="UP000001197">
    <property type="component" value="Chromosome 6"/>
</dbReference>
<evidence type="ECO:0000256" key="2">
    <source>
        <dbReference type="ARBA" id="ARBA00022679"/>
    </source>
</evidence>
<dbReference type="InterPro" id="IPR017805">
    <property type="entry name" value="SAM_MeTrfase_EasF-type_put"/>
</dbReference>
<protein>
    <submittedName>
        <fullName evidence="6">Podospora anserina S mat+ genomic DNA chromosome 6, supercontig 2</fullName>
    </submittedName>
</protein>
<dbReference type="GO" id="GO:0032259">
    <property type="term" value="P:methylation"/>
    <property type="evidence" value="ECO:0007669"/>
    <property type="project" value="UniProtKB-KW"/>
</dbReference>
<keyword evidence="2" id="KW-0808">Transferase</keyword>
<keyword evidence="8" id="KW-1185">Reference proteome</keyword>
<dbReference type="InterPro" id="IPR019257">
    <property type="entry name" value="MeTrfase_dom"/>
</dbReference>
<dbReference type="STRING" id="515849.B2B410"/>
<dbReference type="GO" id="GO:0008168">
    <property type="term" value="F:methyltransferase activity"/>
    <property type="evidence" value="ECO:0007669"/>
    <property type="project" value="UniProtKB-KW"/>
</dbReference>
<evidence type="ECO:0000259" key="5">
    <source>
        <dbReference type="Pfam" id="PF10017"/>
    </source>
</evidence>
<dbReference type="eggNOG" id="ENOG502SQAU">
    <property type="taxonomic scope" value="Eukaryota"/>
</dbReference>
<proteinExistence type="predicted"/>
<feature type="region of interest" description="Disordered" evidence="4">
    <location>
        <begin position="1"/>
        <end position="30"/>
    </location>
</feature>
<evidence type="ECO:0000313" key="8">
    <source>
        <dbReference type="Proteomes" id="UP000001197"/>
    </source>
</evidence>
<keyword evidence="1" id="KW-0489">Methyltransferase</keyword>
<dbReference type="PANTHER" id="PTHR43397">
    <property type="entry name" value="ERGOTHIONEINE BIOSYNTHESIS PROTEIN 1"/>
    <property type="match status" value="1"/>
</dbReference>
<dbReference type="RefSeq" id="XP_001910710.1">
    <property type="nucleotide sequence ID" value="XM_001910675.1"/>
</dbReference>
<reference evidence="6" key="2">
    <citation type="submission" date="2008-07" db="EMBL/GenBank/DDBJ databases">
        <authorList>
            <person name="Genoscope - CEA"/>
        </authorList>
    </citation>
    <scope>NUCLEOTIDE SEQUENCE</scope>
    <source>
        <strain evidence="6">S mat+</strain>
    </source>
</reference>
<evidence type="ECO:0000256" key="3">
    <source>
        <dbReference type="ARBA" id="ARBA00022691"/>
    </source>
</evidence>
<dbReference type="AlphaFoldDB" id="B2B410"/>
<dbReference type="OrthoDB" id="659at2759"/>
<dbReference type="EMBL" id="FO904941">
    <property type="protein sequence ID" value="CDP31237.1"/>
    <property type="molecule type" value="Genomic_DNA"/>
</dbReference>